<reference evidence="6 7" key="1">
    <citation type="submission" date="2018-06" db="EMBL/GenBank/DDBJ databases">
        <title>Comparative genomics reveals the genomic features of Rhizophagus irregularis, R. cerebriforme, R. diaphanum and Gigaspora rosea, and their symbiotic lifestyle signature.</title>
        <authorList>
            <person name="Morin E."/>
            <person name="San Clemente H."/>
            <person name="Chen E.C.H."/>
            <person name="De La Providencia I."/>
            <person name="Hainaut M."/>
            <person name="Kuo A."/>
            <person name="Kohler A."/>
            <person name="Murat C."/>
            <person name="Tang N."/>
            <person name="Roy S."/>
            <person name="Loubradou J."/>
            <person name="Henrissat B."/>
            <person name="Grigoriev I.V."/>
            <person name="Corradi N."/>
            <person name="Roux C."/>
            <person name="Martin F.M."/>
        </authorList>
    </citation>
    <scope>NUCLEOTIDE SEQUENCE [LARGE SCALE GENOMIC DNA]</scope>
    <source>
        <strain evidence="6 7">DAOM 227022</strain>
    </source>
</reference>
<dbReference type="PANTHER" id="PTHR13194">
    <property type="entry name" value="COMPLEX I INTERMEDIATE-ASSOCIATED PROTEIN 30"/>
    <property type="match status" value="1"/>
</dbReference>
<dbReference type="GO" id="GO:0005739">
    <property type="term" value="C:mitochondrion"/>
    <property type="evidence" value="ECO:0007669"/>
    <property type="project" value="UniProtKB-SubCell"/>
</dbReference>
<feature type="domain" description="NADH:ubiquinone oxidoreductase intermediate-associated protein 30" evidence="5">
    <location>
        <begin position="35"/>
        <end position="200"/>
    </location>
</feature>
<sequence>MPGFLKRSFDAIKEGGTKILKANPTPWTKEQLLLQFNNVGDLKNWAIGCDKDIGGFSNARLEYIEEGFGRFHGNISLDVPKEMTRSGYAGIRSRVRGSSLFGARCWDTSLFRYLAIKARGDYKKYFVNIQTDGPIPTDLFQHRLFLRKPGEWETILIPFKDFILTNHGIVQDPQMEMYREKVKTIGFSILGQPGPFCLEIEWIKAMNTDSTEGNLKQNL</sequence>
<comment type="similarity">
    <text evidence="2">Belongs to the CIA30 family.</text>
</comment>
<gene>
    <name evidence="6" type="ORF">C1645_760092</name>
</gene>
<dbReference type="GO" id="GO:0010257">
    <property type="term" value="P:NADH dehydrogenase complex assembly"/>
    <property type="evidence" value="ECO:0007669"/>
    <property type="project" value="TreeGrafter"/>
</dbReference>
<dbReference type="Proteomes" id="UP000265703">
    <property type="component" value="Unassembled WGS sequence"/>
</dbReference>
<dbReference type="EMBL" id="QKYT01000080">
    <property type="protein sequence ID" value="RIA94486.1"/>
    <property type="molecule type" value="Genomic_DNA"/>
</dbReference>
<dbReference type="SUPFAM" id="SSF49785">
    <property type="entry name" value="Galactose-binding domain-like"/>
    <property type="match status" value="1"/>
</dbReference>
<evidence type="ECO:0000313" key="7">
    <source>
        <dbReference type="Proteomes" id="UP000265703"/>
    </source>
</evidence>
<evidence type="ECO:0000256" key="1">
    <source>
        <dbReference type="ARBA" id="ARBA00004173"/>
    </source>
</evidence>
<dbReference type="OrthoDB" id="42561at2759"/>
<protein>
    <submittedName>
        <fullName evidence="6">Complex I intermediate-associated protein 30-domain-containing protein</fullName>
    </submittedName>
</protein>
<evidence type="ECO:0000313" key="6">
    <source>
        <dbReference type="EMBL" id="RIA94486.1"/>
    </source>
</evidence>
<dbReference type="AlphaFoldDB" id="A0A397TC11"/>
<evidence type="ECO:0000256" key="3">
    <source>
        <dbReference type="ARBA" id="ARBA00023128"/>
    </source>
</evidence>
<dbReference type="InterPro" id="IPR008979">
    <property type="entry name" value="Galactose-bd-like_sf"/>
</dbReference>
<keyword evidence="7" id="KW-1185">Reference proteome</keyword>
<accession>A0A397TC11</accession>
<comment type="caution">
    <text evidence="6">The sequence shown here is derived from an EMBL/GenBank/DDBJ whole genome shotgun (WGS) entry which is preliminary data.</text>
</comment>
<dbReference type="Pfam" id="PF08547">
    <property type="entry name" value="CIA30"/>
    <property type="match status" value="1"/>
</dbReference>
<dbReference type="GO" id="GO:0051082">
    <property type="term" value="F:unfolded protein binding"/>
    <property type="evidence" value="ECO:0007669"/>
    <property type="project" value="TreeGrafter"/>
</dbReference>
<evidence type="ECO:0000256" key="2">
    <source>
        <dbReference type="ARBA" id="ARBA00007884"/>
    </source>
</evidence>
<evidence type="ECO:0000256" key="4">
    <source>
        <dbReference type="ARBA" id="ARBA00023186"/>
    </source>
</evidence>
<dbReference type="GO" id="GO:0006120">
    <property type="term" value="P:mitochondrial electron transport, NADH to ubiquinone"/>
    <property type="evidence" value="ECO:0007669"/>
    <property type="project" value="TreeGrafter"/>
</dbReference>
<dbReference type="InterPro" id="IPR013857">
    <property type="entry name" value="NADH-UbQ_OxRdtase-assoc_prot30"/>
</dbReference>
<keyword evidence="4" id="KW-0143">Chaperone</keyword>
<dbReference type="PANTHER" id="PTHR13194:SF18">
    <property type="entry name" value="COMPLEX I INTERMEDIATE-ASSOCIATED PROTEIN 30, MITOCHONDRIAL"/>
    <property type="match status" value="1"/>
</dbReference>
<comment type="subcellular location">
    <subcellularLocation>
        <location evidence="1">Mitochondrion</location>
    </subcellularLocation>
</comment>
<proteinExistence type="inferred from homology"/>
<organism evidence="6 7">
    <name type="scientific">Glomus cerebriforme</name>
    <dbReference type="NCBI Taxonomy" id="658196"/>
    <lineage>
        <taxon>Eukaryota</taxon>
        <taxon>Fungi</taxon>
        <taxon>Fungi incertae sedis</taxon>
        <taxon>Mucoromycota</taxon>
        <taxon>Glomeromycotina</taxon>
        <taxon>Glomeromycetes</taxon>
        <taxon>Glomerales</taxon>
        <taxon>Glomeraceae</taxon>
        <taxon>Glomus</taxon>
    </lineage>
</organism>
<evidence type="ECO:0000259" key="5">
    <source>
        <dbReference type="Pfam" id="PF08547"/>
    </source>
</evidence>
<dbReference type="STRING" id="658196.A0A397TC11"/>
<dbReference type="InterPro" id="IPR039131">
    <property type="entry name" value="NDUFAF1"/>
</dbReference>
<keyword evidence="3" id="KW-0496">Mitochondrion</keyword>
<name>A0A397TC11_9GLOM</name>